<evidence type="ECO:0000313" key="3">
    <source>
        <dbReference type="Proteomes" id="UP000789831"/>
    </source>
</evidence>
<accession>A0A9N9DQ52</accession>
<organism evidence="2 3">
    <name type="scientific">Ambispora gerdemannii</name>
    <dbReference type="NCBI Taxonomy" id="144530"/>
    <lineage>
        <taxon>Eukaryota</taxon>
        <taxon>Fungi</taxon>
        <taxon>Fungi incertae sedis</taxon>
        <taxon>Mucoromycota</taxon>
        <taxon>Glomeromycotina</taxon>
        <taxon>Glomeromycetes</taxon>
        <taxon>Archaeosporales</taxon>
        <taxon>Ambisporaceae</taxon>
        <taxon>Ambispora</taxon>
    </lineage>
</organism>
<proteinExistence type="predicted"/>
<reference evidence="2" key="1">
    <citation type="submission" date="2021-06" db="EMBL/GenBank/DDBJ databases">
        <authorList>
            <person name="Kallberg Y."/>
            <person name="Tangrot J."/>
            <person name="Rosling A."/>
        </authorList>
    </citation>
    <scope>NUCLEOTIDE SEQUENCE</scope>
    <source>
        <strain evidence="2">MT106</strain>
    </source>
</reference>
<feature type="non-terminal residue" evidence="2">
    <location>
        <position position="263"/>
    </location>
</feature>
<feature type="compositionally biased region" description="Low complexity" evidence="1">
    <location>
        <begin position="232"/>
        <end position="251"/>
    </location>
</feature>
<dbReference type="Proteomes" id="UP000789831">
    <property type="component" value="Unassembled WGS sequence"/>
</dbReference>
<evidence type="ECO:0000256" key="1">
    <source>
        <dbReference type="SAM" id="MobiDB-lite"/>
    </source>
</evidence>
<gene>
    <name evidence="2" type="ORF">AGERDE_LOCUS11142</name>
</gene>
<feature type="compositionally biased region" description="Polar residues" evidence="1">
    <location>
        <begin position="253"/>
        <end position="263"/>
    </location>
</feature>
<name>A0A9N9DQ52_9GLOM</name>
<feature type="region of interest" description="Disordered" evidence="1">
    <location>
        <begin position="232"/>
        <end position="263"/>
    </location>
</feature>
<dbReference type="EMBL" id="CAJVPL010004212">
    <property type="protein sequence ID" value="CAG8644710.1"/>
    <property type="molecule type" value="Genomic_DNA"/>
</dbReference>
<sequence>DCPTTFKVAQCTPCQTTVYQLDVRSNPKDDTSSLTCDHLGRFTDFFEDKPGGGEMTAADVENLVADFCKLDNPCPSSVSTVGYQKLQKNCAKEIAGSNNDMMDIALGYFDLYYYAVPDYQNLCLKSSNNSGHEWINVTIAESNYISDKFGNSTQTPTRNVFPPTLKIYYSYENSSNKTDSNTDLPDDIMCSSDLLHIANIYNQYIADNKITDGFSVVTAQVDKLLKKISTTCPNAPTNTTTSPTTNTNVTPAKTPNSISDALK</sequence>
<keyword evidence="3" id="KW-1185">Reference proteome</keyword>
<dbReference type="OrthoDB" id="2305077at2759"/>
<comment type="caution">
    <text evidence="2">The sequence shown here is derived from an EMBL/GenBank/DDBJ whole genome shotgun (WGS) entry which is preliminary data.</text>
</comment>
<feature type="non-terminal residue" evidence="2">
    <location>
        <position position="1"/>
    </location>
</feature>
<evidence type="ECO:0000313" key="2">
    <source>
        <dbReference type="EMBL" id="CAG8644710.1"/>
    </source>
</evidence>
<dbReference type="AlphaFoldDB" id="A0A9N9DQ52"/>
<protein>
    <submittedName>
        <fullName evidence="2">10108_t:CDS:1</fullName>
    </submittedName>
</protein>